<comment type="similarity">
    <text evidence="7">Belongs to the binding-protein-dependent transport system permease family.</text>
</comment>
<dbReference type="EMBL" id="FYEH01000021">
    <property type="protein sequence ID" value="SNB79386.1"/>
    <property type="molecule type" value="Genomic_DNA"/>
</dbReference>
<feature type="transmembrane region" description="Helical" evidence="7">
    <location>
        <begin position="236"/>
        <end position="262"/>
    </location>
</feature>
<keyword evidence="2 7" id="KW-0813">Transport</keyword>
<reference evidence="9 10" key="1">
    <citation type="submission" date="2017-06" db="EMBL/GenBank/DDBJ databases">
        <authorList>
            <person name="Kim H.J."/>
            <person name="Triplett B.A."/>
        </authorList>
    </citation>
    <scope>NUCLEOTIDE SEQUENCE [LARGE SCALE GENOMIC DNA]</scope>
    <source>
        <strain evidence="9 10">B29T1</strain>
    </source>
</reference>
<keyword evidence="10" id="KW-1185">Reference proteome</keyword>
<evidence type="ECO:0000313" key="10">
    <source>
        <dbReference type="Proteomes" id="UP000197065"/>
    </source>
</evidence>
<dbReference type="CDD" id="cd06261">
    <property type="entry name" value="TM_PBP2"/>
    <property type="match status" value="1"/>
</dbReference>
<dbReference type="InterPro" id="IPR035906">
    <property type="entry name" value="MetI-like_sf"/>
</dbReference>
<accession>A0A212S2N2</accession>
<dbReference type="PROSITE" id="PS50928">
    <property type="entry name" value="ABC_TM1"/>
    <property type="match status" value="1"/>
</dbReference>
<feature type="transmembrane region" description="Helical" evidence="7">
    <location>
        <begin position="282"/>
        <end position="308"/>
    </location>
</feature>
<dbReference type="Gene3D" id="1.10.3720.10">
    <property type="entry name" value="MetI-like"/>
    <property type="match status" value="1"/>
</dbReference>
<feature type="transmembrane region" description="Helical" evidence="7">
    <location>
        <begin position="7"/>
        <end position="27"/>
    </location>
</feature>
<dbReference type="GO" id="GO:0055085">
    <property type="term" value="P:transmembrane transport"/>
    <property type="evidence" value="ECO:0007669"/>
    <property type="project" value="InterPro"/>
</dbReference>
<dbReference type="PANTHER" id="PTHR43163">
    <property type="entry name" value="DIPEPTIDE TRANSPORT SYSTEM PERMEASE PROTEIN DPPB-RELATED"/>
    <property type="match status" value="1"/>
</dbReference>
<sequence>MIFKLALRRLALGVITIFVVSVLIFSVTELLPGDVATAILGQGATPEAVAEIHRELDLDHPAYVRYGRWLEGFLKGDFGNSLTTNEPVSVQLVPRLMDTLALAGLAALVAVPLAIALGLLAAIFEDRALDKIISTFSLATISVPEFFMGYLLIIILATNLQLFPSLALVEPGMGIFERVYAMALPALTLTFVVMAHMMRMTRAAVIDVLQRPYIEMARLKGIKPWRIVIQHALPNALGPIVTVVALNLAYLVVGVVVVEVVFVYPGMGQYLVDAVSKRDMPVVQACVLIFALVYVLLNLLADIVGILANPRLRHPR</sequence>
<feature type="domain" description="ABC transmembrane type-1" evidence="8">
    <location>
        <begin position="96"/>
        <end position="301"/>
    </location>
</feature>
<protein>
    <submittedName>
        <fullName evidence="9">Peptide/nickel transport system permease protein</fullName>
    </submittedName>
</protein>
<evidence type="ECO:0000256" key="3">
    <source>
        <dbReference type="ARBA" id="ARBA00022475"/>
    </source>
</evidence>
<evidence type="ECO:0000256" key="1">
    <source>
        <dbReference type="ARBA" id="ARBA00004651"/>
    </source>
</evidence>
<dbReference type="InterPro" id="IPR000515">
    <property type="entry name" value="MetI-like"/>
</dbReference>
<comment type="subcellular location">
    <subcellularLocation>
        <location evidence="1 7">Cell membrane</location>
        <topology evidence="1 7">Multi-pass membrane protein</topology>
    </subcellularLocation>
</comment>
<dbReference type="Proteomes" id="UP000197065">
    <property type="component" value="Unassembled WGS sequence"/>
</dbReference>
<dbReference type="PANTHER" id="PTHR43163:SF3">
    <property type="entry name" value="PEPTIDE ABC TRANSPORTER PERMEASE PROTEIN"/>
    <property type="match status" value="1"/>
</dbReference>
<evidence type="ECO:0000259" key="8">
    <source>
        <dbReference type="PROSITE" id="PS50928"/>
    </source>
</evidence>
<dbReference type="RefSeq" id="WP_207762178.1">
    <property type="nucleotide sequence ID" value="NZ_FYEH01000021.1"/>
</dbReference>
<organism evidence="9 10">
    <name type="scientific">Arboricoccus pini</name>
    <dbReference type="NCBI Taxonomy" id="1963835"/>
    <lineage>
        <taxon>Bacteria</taxon>
        <taxon>Pseudomonadati</taxon>
        <taxon>Pseudomonadota</taxon>
        <taxon>Alphaproteobacteria</taxon>
        <taxon>Geminicoccales</taxon>
        <taxon>Geminicoccaceae</taxon>
        <taxon>Arboricoccus</taxon>
    </lineage>
</organism>
<gene>
    <name evidence="9" type="ORF">SAMN07250955_1218</name>
</gene>
<dbReference type="GO" id="GO:0005886">
    <property type="term" value="C:plasma membrane"/>
    <property type="evidence" value="ECO:0007669"/>
    <property type="project" value="UniProtKB-SubCell"/>
</dbReference>
<evidence type="ECO:0000256" key="7">
    <source>
        <dbReference type="RuleBase" id="RU363032"/>
    </source>
</evidence>
<feature type="transmembrane region" description="Helical" evidence="7">
    <location>
        <begin position="100"/>
        <end position="124"/>
    </location>
</feature>
<dbReference type="InterPro" id="IPR045621">
    <property type="entry name" value="BPD_transp_1_N"/>
</dbReference>
<keyword evidence="3" id="KW-1003">Cell membrane</keyword>
<feature type="transmembrane region" description="Helical" evidence="7">
    <location>
        <begin position="178"/>
        <end position="197"/>
    </location>
</feature>
<evidence type="ECO:0000256" key="5">
    <source>
        <dbReference type="ARBA" id="ARBA00022989"/>
    </source>
</evidence>
<evidence type="ECO:0000256" key="4">
    <source>
        <dbReference type="ARBA" id="ARBA00022692"/>
    </source>
</evidence>
<dbReference type="Pfam" id="PF19300">
    <property type="entry name" value="BPD_transp_1_N"/>
    <property type="match status" value="1"/>
</dbReference>
<evidence type="ECO:0000256" key="2">
    <source>
        <dbReference type="ARBA" id="ARBA00022448"/>
    </source>
</evidence>
<evidence type="ECO:0000256" key="6">
    <source>
        <dbReference type="ARBA" id="ARBA00023136"/>
    </source>
</evidence>
<feature type="transmembrane region" description="Helical" evidence="7">
    <location>
        <begin position="136"/>
        <end position="158"/>
    </location>
</feature>
<name>A0A212S2N2_9PROT</name>
<keyword evidence="6 7" id="KW-0472">Membrane</keyword>
<evidence type="ECO:0000313" key="9">
    <source>
        <dbReference type="EMBL" id="SNB79386.1"/>
    </source>
</evidence>
<keyword evidence="4 7" id="KW-0812">Transmembrane</keyword>
<dbReference type="SUPFAM" id="SSF161098">
    <property type="entry name" value="MetI-like"/>
    <property type="match status" value="1"/>
</dbReference>
<dbReference type="Pfam" id="PF00528">
    <property type="entry name" value="BPD_transp_1"/>
    <property type="match status" value="1"/>
</dbReference>
<dbReference type="AlphaFoldDB" id="A0A212S2N2"/>
<proteinExistence type="inferred from homology"/>
<keyword evidence="5 7" id="KW-1133">Transmembrane helix</keyword>